<organism evidence="3 4">
    <name type="scientific">Strongylocentrotus purpuratus</name>
    <name type="common">Purple sea urchin</name>
    <dbReference type="NCBI Taxonomy" id="7668"/>
    <lineage>
        <taxon>Eukaryota</taxon>
        <taxon>Metazoa</taxon>
        <taxon>Echinodermata</taxon>
        <taxon>Eleutherozoa</taxon>
        <taxon>Echinozoa</taxon>
        <taxon>Echinoidea</taxon>
        <taxon>Euechinoidea</taxon>
        <taxon>Echinacea</taxon>
        <taxon>Camarodonta</taxon>
        <taxon>Echinidea</taxon>
        <taxon>Strongylocentrotidae</taxon>
        <taxon>Strongylocentrotus</taxon>
    </lineage>
</organism>
<dbReference type="AlphaFoldDB" id="A0A7M7NMV6"/>
<evidence type="ECO:0000256" key="1">
    <source>
        <dbReference type="SAM" id="MobiDB-lite"/>
    </source>
</evidence>
<feature type="region of interest" description="Disordered" evidence="1">
    <location>
        <begin position="472"/>
        <end position="505"/>
    </location>
</feature>
<keyword evidence="4" id="KW-1185">Reference proteome</keyword>
<reference evidence="4" key="1">
    <citation type="submission" date="2015-02" db="EMBL/GenBank/DDBJ databases">
        <title>Genome sequencing for Strongylocentrotus purpuratus.</title>
        <authorList>
            <person name="Murali S."/>
            <person name="Liu Y."/>
            <person name="Vee V."/>
            <person name="English A."/>
            <person name="Wang M."/>
            <person name="Skinner E."/>
            <person name="Han Y."/>
            <person name="Muzny D.M."/>
            <person name="Worley K.C."/>
            <person name="Gibbs R.A."/>
        </authorList>
    </citation>
    <scope>NUCLEOTIDE SEQUENCE</scope>
</reference>
<sequence length="817" mass="90801">MSALLWITYLVLHLSVLQVSTELQPMIGEQRMRPKWKQYCTFNNALRCHPTIVAQSASGIANQGWKIYRSPKTKDYYVGITCPQNCWQSIRVYSNMQAHYGVATLTFYYYIWETKQKEGDGFLPQLRIKGCNNKEIWKSTDNSHSHEKGEWHGVILPLYCLNTFSIIFEGIMTSGGQVIAVDNVVLSDGRTFTNVLPQPAISVVHPTTSSNNPVIPSRGTRPPVRPPIRPPIRPPVRPSYRPTHQIPYQPPVTHQTTNNAVLITKPTVSSVSSNGSSGLVPSTAIEGGASSGKGNFSAIPKLLVALALCICSLTLCIHCIIYRKQKKCHNKKQRNPPIGQTPISGQLSSSSSVCEIVITDHSRNSWAINRADGPDIPGPSHGLTVDHLTSNHRPRLATCTLGSKAFSRLNSELRPSGRACSLPSRPTPNIYESIDEVKSGLSSHPSNFFLNLSKRSAFVKKVVHTLELPFRKSHPEKSRSSGLVTKDRSMSDASAKTEVTKNHKRAFRKSNSHSGGIRFFPSSLSSLNTHSDVPPTQNRINLSPLLPKRPLSNVFGKHSSRMTSFRTSLSKSRSHSDVNTAVSGRKHHTSSVSPYSCSKLPNISFHLSDSRPSVHFAKSSAETSPNQSFIEEPNETTSSSRMSEHFYHDLDSQFRPTVSANLYHVLDPTSYESASSSEDEDFENKQSTVKRNTVLQRTESGYTVVSKSSYNSDFENSVGSNLSNIQSLDRVYFRLESLDHSQHDTESEFGARDGLLDHEFDMSCDLQRRSHKNGRRVSDLETTCTLSMYEESGRLLDETDISSTIDDRPDVIKGVRA</sequence>
<feature type="region of interest" description="Disordered" evidence="1">
    <location>
        <begin position="565"/>
        <end position="593"/>
    </location>
</feature>
<dbReference type="Gene3D" id="2.60.120.200">
    <property type="match status" value="1"/>
</dbReference>
<protein>
    <submittedName>
        <fullName evidence="3">Uncharacterized protein</fullName>
    </submittedName>
</protein>
<feature type="compositionally biased region" description="Pro residues" evidence="1">
    <location>
        <begin position="223"/>
        <end position="237"/>
    </location>
</feature>
<dbReference type="RefSeq" id="XP_030838636.1">
    <property type="nucleotide sequence ID" value="XM_030982776.1"/>
</dbReference>
<evidence type="ECO:0000256" key="2">
    <source>
        <dbReference type="SAM" id="SignalP"/>
    </source>
</evidence>
<feature type="compositionally biased region" description="Polar residues" evidence="1">
    <location>
        <begin position="620"/>
        <end position="641"/>
    </location>
</feature>
<proteinExistence type="predicted"/>
<dbReference type="Proteomes" id="UP000007110">
    <property type="component" value="Unassembled WGS sequence"/>
</dbReference>
<feature type="chain" id="PRO_5029790970" evidence="2">
    <location>
        <begin position="22"/>
        <end position="817"/>
    </location>
</feature>
<feature type="compositionally biased region" description="Polar residues" evidence="1">
    <location>
        <begin position="565"/>
        <end position="582"/>
    </location>
</feature>
<evidence type="ECO:0000313" key="4">
    <source>
        <dbReference type="Proteomes" id="UP000007110"/>
    </source>
</evidence>
<feature type="region of interest" description="Disordered" evidence="1">
    <location>
        <begin position="207"/>
        <end position="241"/>
    </location>
</feature>
<dbReference type="KEGG" id="spu:105438996"/>
<keyword evidence="2" id="KW-0732">Signal</keyword>
<dbReference type="InParanoid" id="A0A7M7NMV6"/>
<name>A0A7M7NMV6_STRPU</name>
<feature type="signal peptide" evidence="2">
    <location>
        <begin position="1"/>
        <end position="21"/>
    </location>
</feature>
<dbReference type="OrthoDB" id="10326261at2759"/>
<dbReference type="EnsemblMetazoa" id="XM_030982776">
    <property type="protein sequence ID" value="XP_030838636"/>
    <property type="gene ID" value="LOC105438996"/>
</dbReference>
<accession>A0A7M7NMV6</accession>
<dbReference type="GeneID" id="105438996"/>
<evidence type="ECO:0000313" key="3">
    <source>
        <dbReference type="EnsemblMetazoa" id="XP_030838636"/>
    </source>
</evidence>
<feature type="compositionally biased region" description="Basic and acidic residues" evidence="1">
    <location>
        <begin position="472"/>
        <end position="490"/>
    </location>
</feature>
<dbReference type="OMA" id="NALRCHP"/>
<feature type="region of interest" description="Disordered" evidence="1">
    <location>
        <begin position="616"/>
        <end position="641"/>
    </location>
</feature>
<reference evidence="3" key="2">
    <citation type="submission" date="2021-01" db="UniProtKB">
        <authorList>
            <consortium name="EnsemblMetazoa"/>
        </authorList>
    </citation>
    <scope>IDENTIFICATION</scope>
</reference>